<dbReference type="PANTHER" id="PTHR10272:SF0">
    <property type="entry name" value="PLATELET-ACTIVATING FACTOR ACETYLHYDROLASE"/>
    <property type="match status" value="1"/>
</dbReference>
<keyword evidence="2 5" id="KW-0378">Hydrolase</keyword>
<dbReference type="InterPro" id="IPR029058">
    <property type="entry name" value="AB_hydrolase_fold"/>
</dbReference>
<name>A0ABM1S5G8_LIMPO</name>
<evidence type="ECO:0000313" key="7">
    <source>
        <dbReference type="RefSeq" id="XP_022238873.1"/>
    </source>
</evidence>
<comment type="catalytic activity">
    <reaction evidence="5">
        <text>a 1-O-alkyl-2-acetyl-sn-glycero-3-phosphocholine + H2O = a 1-O-alkyl-sn-glycero-3-phosphocholine + acetate + H(+)</text>
        <dbReference type="Rhea" id="RHEA:17777"/>
        <dbReference type="ChEBI" id="CHEBI:15377"/>
        <dbReference type="ChEBI" id="CHEBI:15378"/>
        <dbReference type="ChEBI" id="CHEBI:30089"/>
        <dbReference type="ChEBI" id="CHEBI:30909"/>
        <dbReference type="ChEBI" id="CHEBI:36707"/>
        <dbReference type="EC" id="3.1.1.47"/>
    </reaction>
</comment>
<dbReference type="Pfam" id="PF03403">
    <property type="entry name" value="PAF-AH_p_II"/>
    <property type="match status" value="1"/>
</dbReference>
<dbReference type="SUPFAM" id="SSF53474">
    <property type="entry name" value="alpha/beta-Hydrolases"/>
    <property type="match status" value="1"/>
</dbReference>
<dbReference type="PIRSF" id="PIRSF018169">
    <property type="entry name" value="PAF_acetylhydrolase"/>
    <property type="match status" value="1"/>
</dbReference>
<gene>
    <name evidence="7" type="primary">LOC106457299</name>
</gene>
<dbReference type="RefSeq" id="XP_022238873.1">
    <property type="nucleotide sequence ID" value="XM_022383165.1"/>
</dbReference>
<reference evidence="7" key="1">
    <citation type="submission" date="2025-08" db="UniProtKB">
        <authorList>
            <consortium name="RefSeq"/>
        </authorList>
    </citation>
    <scope>IDENTIFICATION</scope>
    <source>
        <tissue evidence="7">Muscle</tissue>
    </source>
</reference>
<keyword evidence="4 5" id="KW-0443">Lipid metabolism</keyword>
<keyword evidence="6" id="KW-1185">Reference proteome</keyword>
<accession>A0ABM1S5G8</accession>
<evidence type="ECO:0000256" key="3">
    <source>
        <dbReference type="ARBA" id="ARBA00022963"/>
    </source>
</evidence>
<dbReference type="InterPro" id="IPR016715">
    <property type="entry name" value="PAF_acetylhydro_eukaryote"/>
</dbReference>
<dbReference type="PANTHER" id="PTHR10272">
    <property type="entry name" value="PLATELET-ACTIVATING FACTOR ACETYLHYDROLASE"/>
    <property type="match status" value="1"/>
</dbReference>
<evidence type="ECO:0000313" key="6">
    <source>
        <dbReference type="Proteomes" id="UP000694941"/>
    </source>
</evidence>
<dbReference type="EC" id="3.1.1.47" evidence="1 5"/>
<evidence type="ECO:0000256" key="1">
    <source>
        <dbReference type="ARBA" id="ARBA00013201"/>
    </source>
</evidence>
<evidence type="ECO:0000256" key="5">
    <source>
        <dbReference type="PIRNR" id="PIRNR018169"/>
    </source>
</evidence>
<keyword evidence="3 5" id="KW-0442">Lipid degradation</keyword>
<proteinExistence type="predicted"/>
<dbReference type="GeneID" id="106457299"/>
<dbReference type="PROSITE" id="PS51257">
    <property type="entry name" value="PROKAR_LIPOPROTEIN"/>
    <property type="match status" value="1"/>
</dbReference>
<protein>
    <recommendedName>
        <fullName evidence="1 5">1-alkyl-2-acetylglycerophosphocholine esterase</fullName>
        <ecNumber evidence="1 5">3.1.1.47</ecNumber>
    </recommendedName>
</protein>
<organism evidence="6 7">
    <name type="scientific">Limulus polyphemus</name>
    <name type="common">Atlantic horseshoe crab</name>
    <dbReference type="NCBI Taxonomy" id="6850"/>
    <lineage>
        <taxon>Eukaryota</taxon>
        <taxon>Metazoa</taxon>
        <taxon>Ecdysozoa</taxon>
        <taxon>Arthropoda</taxon>
        <taxon>Chelicerata</taxon>
        <taxon>Merostomata</taxon>
        <taxon>Xiphosura</taxon>
        <taxon>Limulidae</taxon>
        <taxon>Limulus</taxon>
    </lineage>
</organism>
<sequence length="462" mass="52859">MQKQRKFFNFKLRHDGRWHIPLPSGPFTVGCTDIMTSYSKSGIFVRLFYPAAQNGILERSSQWPLMIPHPLYLEGIADFLGFPPSVIRFVNRHFIGNVHCPALWNAAPMTESRKFPVVVFSHGLGCCRTSYSTICLELASNGYIVAAVEHRDYSACLSSYVIKETRSNFEDTPDIKGSDNEDSNYKHIEDLVKKTNDFKVNTAVTEVDFEDVRPELKYLGSQNQYLGIPHTSRKWVYYRQLKKSANEYKVRHNQTKQRAYDCIQVLDLLEALNNGLPIHNVINLSFQASQFKGIMDLSRAAVAGHSFGGTTVVLSLALDLRFKIGLALDSWMFPLQKNQEIFSKVTQPILFVNMEKFQTLENLRVMKNLESKKVDRKVVTVKGAVHMNQIDVVFGLGPILRMCIGAYSRVNRFTVIDLTTRHMLVFLSKHFGIPAQQEHEIYMKRNKKKIKEGIILKKSQLI</sequence>
<evidence type="ECO:0000256" key="4">
    <source>
        <dbReference type="ARBA" id="ARBA00023098"/>
    </source>
</evidence>
<dbReference type="Gene3D" id="3.40.50.1820">
    <property type="entry name" value="alpha/beta hydrolase"/>
    <property type="match status" value="1"/>
</dbReference>
<dbReference type="Proteomes" id="UP000694941">
    <property type="component" value="Unplaced"/>
</dbReference>
<evidence type="ECO:0000256" key="2">
    <source>
        <dbReference type="ARBA" id="ARBA00022801"/>
    </source>
</evidence>